<proteinExistence type="predicted"/>
<dbReference type="Proteomes" id="UP000805193">
    <property type="component" value="Unassembled WGS sequence"/>
</dbReference>
<organism evidence="1 2">
    <name type="scientific">Ixodes persulcatus</name>
    <name type="common">Taiga tick</name>
    <dbReference type="NCBI Taxonomy" id="34615"/>
    <lineage>
        <taxon>Eukaryota</taxon>
        <taxon>Metazoa</taxon>
        <taxon>Ecdysozoa</taxon>
        <taxon>Arthropoda</taxon>
        <taxon>Chelicerata</taxon>
        <taxon>Arachnida</taxon>
        <taxon>Acari</taxon>
        <taxon>Parasitiformes</taxon>
        <taxon>Ixodida</taxon>
        <taxon>Ixodoidea</taxon>
        <taxon>Ixodidae</taxon>
        <taxon>Ixodinae</taxon>
        <taxon>Ixodes</taxon>
    </lineage>
</organism>
<accession>A0AC60QNI8</accession>
<feature type="non-terminal residue" evidence="1">
    <location>
        <position position="74"/>
    </location>
</feature>
<reference evidence="1 2" key="1">
    <citation type="journal article" date="2020" name="Cell">
        <title>Large-Scale Comparative Analyses of Tick Genomes Elucidate Their Genetic Diversity and Vector Capacities.</title>
        <authorList>
            <consortium name="Tick Genome and Microbiome Consortium (TIGMIC)"/>
            <person name="Jia N."/>
            <person name="Wang J."/>
            <person name="Shi W."/>
            <person name="Du L."/>
            <person name="Sun Y."/>
            <person name="Zhan W."/>
            <person name="Jiang J.F."/>
            <person name="Wang Q."/>
            <person name="Zhang B."/>
            <person name="Ji P."/>
            <person name="Bell-Sakyi L."/>
            <person name="Cui X.M."/>
            <person name="Yuan T.T."/>
            <person name="Jiang B.G."/>
            <person name="Yang W.F."/>
            <person name="Lam T.T."/>
            <person name="Chang Q.C."/>
            <person name="Ding S.J."/>
            <person name="Wang X.J."/>
            <person name="Zhu J.G."/>
            <person name="Ruan X.D."/>
            <person name="Zhao L."/>
            <person name="Wei J.T."/>
            <person name="Ye R.Z."/>
            <person name="Que T.C."/>
            <person name="Du C.H."/>
            <person name="Zhou Y.H."/>
            <person name="Cheng J.X."/>
            <person name="Dai P.F."/>
            <person name="Guo W.B."/>
            <person name="Han X.H."/>
            <person name="Huang E.J."/>
            <person name="Li L.F."/>
            <person name="Wei W."/>
            <person name="Gao Y.C."/>
            <person name="Liu J.Z."/>
            <person name="Shao H.Z."/>
            <person name="Wang X."/>
            <person name="Wang C.C."/>
            <person name="Yang T.C."/>
            <person name="Huo Q.B."/>
            <person name="Li W."/>
            <person name="Chen H.Y."/>
            <person name="Chen S.E."/>
            <person name="Zhou L.G."/>
            <person name="Ni X.B."/>
            <person name="Tian J.H."/>
            <person name="Sheng Y."/>
            <person name="Liu T."/>
            <person name="Pan Y.S."/>
            <person name="Xia L.Y."/>
            <person name="Li J."/>
            <person name="Zhao F."/>
            <person name="Cao W.C."/>
        </authorList>
    </citation>
    <scope>NUCLEOTIDE SEQUENCE [LARGE SCALE GENOMIC DNA]</scope>
    <source>
        <strain evidence="1">Iper-2018</strain>
    </source>
</reference>
<keyword evidence="2" id="KW-1185">Reference proteome</keyword>
<feature type="non-terminal residue" evidence="1">
    <location>
        <position position="1"/>
    </location>
</feature>
<name>A0AC60QNI8_IXOPE</name>
<evidence type="ECO:0000313" key="2">
    <source>
        <dbReference type="Proteomes" id="UP000805193"/>
    </source>
</evidence>
<sequence length="74" mass="8268">FWRLTRWSAHSSLLSAGRKLPFAFSTDASNKENRKLFPIAVRFYDVNAGIADALINFCEQEDETSGGICELLAT</sequence>
<protein>
    <submittedName>
        <fullName evidence="1">Uncharacterized protein</fullName>
    </submittedName>
</protein>
<gene>
    <name evidence="1" type="ORF">HPB47_018226</name>
</gene>
<dbReference type="EMBL" id="JABSTQ010007281">
    <property type="protein sequence ID" value="KAG0435952.1"/>
    <property type="molecule type" value="Genomic_DNA"/>
</dbReference>
<evidence type="ECO:0000313" key="1">
    <source>
        <dbReference type="EMBL" id="KAG0435952.1"/>
    </source>
</evidence>
<comment type="caution">
    <text evidence="1">The sequence shown here is derived from an EMBL/GenBank/DDBJ whole genome shotgun (WGS) entry which is preliminary data.</text>
</comment>